<dbReference type="NCBIfam" id="TIGR03519">
    <property type="entry name" value="T9SS_PorP_fam"/>
    <property type="match status" value="1"/>
</dbReference>
<evidence type="ECO:0000313" key="2">
    <source>
        <dbReference type="EMBL" id="PWS29428.1"/>
    </source>
</evidence>
<evidence type="ECO:0008006" key="4">
    <source>
        <dbReference type="Google" id="ProtNLM"/>
    </source>
</evidence>
<dbReference type="Pfam" id="PF11751">
    <property type="entry name" value="PorP_SprF"/>
    <property type="match status" value="1"/>
</dbReference>
<gene>
    <name evidence="2" type="ORF">DHW03_06330</name>
</gene>
<dbReference type="EMBL" id="QGNZ01000001">
    <property type="protein sequence ID" value="PWS29428.1"/>
    <property type="molecule type" value="Genomic_DNA"/>
</dbReference>
<dbReference type="Proteomes" id="UP000245379">
    <property type="component" value="Unassembled WGS sequence"/>
</dbReference>
<organism evidence="2 3">
    <name type="scientific">Pedobacter yonginense</name>
    <dbReference type="NCBI Taxonomy" id="651869"/>
    <lineage>
        <taxon>Bacteria</taxon>
        <taxon>Pseudomonadati</taxon>
        <taxon>Bacteroidota</taxon>
        <taxon>Sphingobacteriia</taxon>
        <taxon>Sphingobacteriales</taxon>
        <taxon>Sphingobacteriaceae</taxon>
        <taxon>Pedobacter</taxon>
    </lineage>
</organism>
<proteinExistence type="predicted"/>
<dbReference type="InterPro" id="IPR019861">
    <property type="entry name" value="PorP/SprF_Bacteroidetes"/>
</dbReference>
<evidence type="ECO:0000256" key="1">
    <source>
        <dbReference type="SAM" id="SignalP"/>
    </source>
</evidence>
<keyword evidence="3" id="KW-1185">Reference proteome</keyword>
<keyword evidence="1" id="KW-0732">Signal</keyword>
<protein>
    <recommendedName>
        <fullName evidence="4">Type IX secretion system membrane protein PorP/SprF</fullName>
    </recommendedName>
</protein>
<reference evidence="2 3" key="1">
    <citation type="submission" date="2018-05" db="EMBL/GenBank/DDBJ databases">
        <title>Pedobacter paludis sp. nov., isolated from wetland soil.</title>
        <authorList>
            <person name="Zhang Y."/>
            <person name="Wang G."/>
        </authorList>
    </citation>
    <scope>NUCLEOTIDE SEQUENCE [LARGE SCALE GENOMIC DNA]</scope>
    <source>
        <strain evidence="2 3">KCTC22721</strain>
    </source>
</reference>
<name>A0A317EW51_9SPHI</name>
<accession>A0A317EW51</accession>
<feature type="signal peptide" evidence="1">
    <location>
        <begin position="1"/>
        <end position="21"/>
    </location>
</feature>
<dbReference type="OrthoDB" id="1493187at2"/>
<dbReference type="RefSeq" id="WP_109924852.1">
    <property type="nucleotide sequence ID" value="NZ_QGNZ01000001.1"/>
</dbReference>
<feature type="chain" id="PRO_5016308561" description="Type IX secretion system membrane protein PorP/SprF" evidence="1">
    <location>
        <begin position="22"/>
        <end position="337"/>
    </location>
</feature>
<comment type="caution">
    <text evidence="2">The sequence shown here is derived from an EMBL/GenBank/DDBJ whole genome shotgun (WGS) entry which is preliminary data.</text>
</comment>
<sequence length="337" mass="37260">MKKLILLLSLTILSITGFSQQKPQYTQYIFNQYLLNPALSGIENYVDFKAGYRKQWAGISDAPQTSFVSANWALGDNQLWSNALTSFPEQTGNPMDRNYTQNYTSSPSHHGMGVTGVLDKTGPISRLDANLTYAYHLQLSNNFNLSVGVAAGISRISLDVNALTFENPNEPILSRALVTQIKPDVSVGLWLYGARLFAGLSAQQILPQKLSFTGDASYNQGKEIPHIFATAGYKFYVDNEIAAIPSFMVKFASPTPASVDLNMKFAFKDKVWLGGSYRKGDSFAAMAGFNIGKMVNLTYSYDFTTSELNQVSNGSHEIVLGLLLNNIYKVPSYIKMW</sequence>
<dbReference type="AlphaFoldDB" id="A0A317EW51"/>
<evidence type="ECO:0000313" key="3">
    <source>
        <dbReference type="Proteomes" id="UP000245379"/>
    </source>
</evidence>